<accession>A0A239BXF4</accession>
<dbReference type="Pfam" id="PF02566">
    <property type="entry name" value="OsmC"/>
    <property type="match status" value="1"/>
</dbReference>
<keyword evidence="2" id="KW-1185">Reference proteome</keyword>
<dbReference type="NCBIfam" id="TIGR03562">
    <property type="entry name" value="osmo_induc_OsmC"/>
    <property type="match status" value="1"/>
</dbReference>
<organism evidence="1 2">
    <name type="scientific">Actinomadura meyerae</name>
    <dbReference type="NCBI Taxonomy" id="240840"/>
    <lineage>
        <taxon>Bacteria</taxon>
        <taxon>Bacillati</taxon>
        <taxon>Actinomycetota</taxon>
        <taxon>Actinomycetes</taxon>
        <taxon>Streptosporangiales</taxon>
        <taxon>Thermomonosporaceae</taxon>
        <taxon>Actinomadura</taxon>
    </lineage>
</organism>
<name>A0A239BXF4_9ACTN</name>
<dbReference type="EMBL" id="FZOR01000001">
    <property type="protein sequence ID" value="SNS12329.1"/>
    <property type="molecule type" value="Genomic_DNA"/>
</dbReference>
<proteinExistence type="predicted"/>
<dbReference type="PANTHER" id="PTHR42830:SF1">
    <property type="entry name" value="OSMOTICALLY INDUCIBLE FAMILY PROTEIN"/>
    <property type="match status" value="1"/>
</dbReference>
<dbReference type="InterPro" id="IPR019904">
    <property type="entry name" value="Peroxiredoxin_OsmC"/>
</dbReference>
<dbReference type="InterPro" id="IPR003718">
    <property type="entry name" value="OsmC/Ohr_fam"/>
</dbReference>
<protein>
    <submittedName>
        <fullName evidence="1">Osmotically inducible protein OsmC</fullName>
    </submittedName>
</protein>
<dbReference type="Gene3D" id="3.30.300.20">
    <property type="match status" value="1"/>
</dbReference>
<dbReference type="InterPro" id="IPR015946">
    <property type="entry name" value="KH_dom-like_a/b"/>
</dbReference>
<dbReference type="Proteomes" id="UP000198318">
    <property type="component" value="Unassembled WGS sequence"/>
</dbReference>
<dbReference type="InterPro" id="IPR052707">
    <property type="entry name" value="OsmC_Ohr_Peroxiredoxin"/>
</dbReference>
<evidence type="ECO:0000313" key="1">
    <source>
        <dbReference type="EMBL" id="SNS12329.1"/>
    </source>
</evidence>
<dbReference type="GO" id="GO:0006979">
    <property type="term" value="P:response to oxidative stress"/>
    <property type="evidence" value="ECO:0007669"/>
    <property type="project" value="InterPro"/>
</dbReference>
<dbReference type="AlphaFoldDB" id="A0A239BXF4"/>
<sequence>MVENRVMATTRTANAHWEGSLLEGQGTVSLDSSKLGTYDVTWASRSEEPGGRTSPEELIAAAHSTCYSMALSHGLAGAGTPPEKVDTKAEVTFQPGEGITGIHLTVRASVPGLSAADFEKAAQNAKENCPVSKALTGTKITLDAALA</sequence>
<dbReference type="SUPFAM" id="SSF82784">
    <property type="entry name" value="OsmC-like"/>
    <property type="match status" value="1"/>
</dbReference>
<dbReference type="GO" id="GO:0004601">
    <property type="term" value="F:peroxidase activity"/>
    <property type="evidence" value="ECO:0007669"/>
    <property type="project" value="InterPro"/>
</dbReference>
<gene>
    <name evidence="1" type="ORF">SAMN05443665_100197</name>
</gene>
<evidence type="ECO:0000313" key="2">
    <source>
        <dbReference type="Proteomes" id="UP000198318"/>
    </source>
</evidence>
<dbReference type="InterPro" id="IPR036102">
    <property type="entry name" value="OsmC/Ohrsf"/>
</dbReference>
<reference evidence="1 2" key="1">
    <citation type="submission" date="2017-06" db="EMBL/GenBank/DDBJ databases">
        <authorList>
            <person name="Kim H.J."/>
            <person name="Triplett B.A."/>
        </authorList>
    </citation>
    <scope>NUCLEOTIDE SEQUENCE [LARGE SCALE GENOMIC DNA]</scope>
    <source>
        <strain evidence="1 2">DSM 44715</strain>
    </source>
</reference>
<dbReference type="PANTHER" id="PTHR42830">
    <property type="entry name" value="OSMOTICALLY INDUCIBLE FAMILY PROTEIN"/>
    <property type="match status" value="1"/>
</dbReference>